<dbReference type="EMBL" id="KB097182">
    <property type="protein sequence ID" value="ESN98324.1"/>
    <property type="molecule type" value="Genomic_DNA"/>
</dbReference>
<evidence type="ECO:0000256" key="1">
    <source>
        <dbReference type="SAM" id="MobiDB-lite"/>
    </source>
</evidence>
<gene>
    <name evidence="3" type="primary">20206127</name>
    <name evidence="2" type="ORF">HELRODRAFT_177209</name>
</gene>
<reference evidence="4" key="1">
    <citation type="submission" date="2012-12" db="EMBL/GenBank/DDBJ databases">
        <authorList>
            <person name="Hellsten U."/>
            <person name="Grimwood J."/>
            <person name="Chapman J.A."/>
            <person name="Shapiro H."/>
            <person name="Aerts A."/>
            <person name="Otillar R.P."/>
            <person name="Terry A.Y."/>
            <person name="Boore J.L."/>
            <person name="Simakov O."/>
            <person name="Marletaz F."/>
            <person name="Cho S.-J."/>
            <person name="Edsinger-Gonzales E."/>
            <person name="Havlak P."/>
            <person name="Kuo D.-H."/>
            <person name="Larsson T."/>
            <person name="Lv J."/>
            <person name="Arendt D."/>
            <person name="Savage R."/>
            <person name="Osoegawa K."/>
            <person name="de Jong P."/>
            <person name="Lindberg D.R."/>
            <person name="Seaver E.C."/>
            <person name="Weisblat D.A."/>
            <person name="Putnam N.H."/>
            <person name="Grigoriev I.V."/>
            <person name="Rokhsar D.S."/>
        </authorList>
    </citation>
    <scope>NUCLEOTIDE SEQUENCE</scope>
</reference>
<dbReference type="RefSeq" id="XP_009023659.1">
    <property type="nucleotide sequence ID" value="XM_009025411.1"/>
</dbReference>
<dbReference type="Proteomes" id="UP000015101">
    <property type="component" value="Unassembled WGS sequence"/>
</dbReference>
<feature type="region of interest" description="Disordered" evidence="1">
    <location>
        <begin position="178"/>
        <end position="232"/>
    </location>
</feature>
<reference evidence="2 4" key="2">
    <citation type="journal article" date="2013" name="Nature">
        <title>Insights into bilaterian evolution from three spiralian genomes.</title>
        <authorList>
            <person name="Simakov O."/>
            <person name="Marletaz F."/>
            <person name="Cho S.J."/>
            <person name="Edsinger-Gonzales E."/>
            <person name="Havlak P."/>
            <person name="Hellsten U."/>
            <person name="Kuo D.H."/>
            <person name="Larsson T."/>
            <person name="Lv J."/>
            <person name="Arendt D."/>
            <person name="Savage R."/>
            <person name="Osoegawa K."/>
            <person name="de Jong P."/>
            <person name="Grimwood J."/>
            <person name="Chapman J.A."/>
            <person name="Shapiro H."/>
            <person name="Aerts A."/>
            <person name="Otillar R.P."/>
            <person name="Terry A.Y."/>
            <person name="Boore J.L."/>
            <person name="Grigoriev I.V."/>
            <person name="Lindberg D.R."/>
            <person name="Seaver E.C."/>
            <person name="Weisblat D.A."/>
            <person name="Putnam N.H."/>
            <person name="Rokhsar D.S."/>
        </authorList>
    </citation>
    <scope>NUCLEOTIDE SEQUENCE</scope>
</reference>
<keyword evidence="4" id="KW-1185">Reference proteome</keyword>
<dbReference type="KEGG" id="hro:HELRODRAFT_177209"/>
<accession>T1FBC8</accession>
<proteinExistence type="predicted"/>
<dbReference type="EnsemblMetazoa" id="HelroT177209">
    <property type="protein sequence ID" value="HelroP177209"/>
    <property type="gene ID" value="HelroG177209"/>
</dbReference>
<evidence type="ECO:0000313" key="3">
    <source>
        <dbReference type="EnsemblMetazoa" id="HelroP177209"/>
    </source>
</evidence>
<dbReference type="PANTHER" id="PTHR46780">
    <property type="entry name" value="PROTEIN EVA-1"/>
    <property type="match status" value="1"/>
</dbReference>
<dbReference type="EMBL" id="AMQM01005965">
    <property type="status" value="NOT_ANNOTATED_CDS"/>
    <property type="molecule type" value="Genomic_DNA"/>
</dbReference>
<evidence type="ECO:0008006" key="5">
    <source>
        <dbReference type="Google" id="ProtNLM"/>
    </source>
</evidence>
<dbReference type="InParanoid" id="T1FBC8"/>
<dbReference type="AlphaFoldDB" id="T1FBC8"/>
<sequence length="314" mass="35092">MKFVMIQLELENDNKVVKIKHDDENDHVGNYISNDNTVKVEKKAIFFISFNCIIALSIIRNIALNNTTNPDNTIKQLGQRAEYCQWETFQASCPQPDYVILMTSARYGRMNFSRCVRENHGKVGCYADVVAILHDRCSGRKSCRSSVPNGELHRSLKDCPKELMPYLEADNDNLCASPSSSSSSSTFSSSSSSSWTSSLSETTTSASSNPPYTITDNNKNNNNNNNNINNINNKHNQHLIFSKRKDDKTSRSVDSKQLNVDGGLVIPFPSPSQPTSLSSSFPLSSSSSQLFDASRNEMNFCSWKIEVVPPSYFH</sequence>
<dbReference type="CTD" id="20206127"/>
<feature type="compositionally biased region" description="Low complexity" evidence="1">
    <location>
        <begin position="217"/>
        <end position="232"/>
    </location>
</feature>
<name>T1FBC8_HELRO</name>
<dbReference type="HOGENOM" id="CLU_886454_0_0_1"/>
<dbReference type="CDD" id="cd22823">
    <property type="entry name" value="Gal_Rha_Lectin"/>
    <property type="match status" value="1"/>
</dbReference>
<dbReference type="GeneID" id="20206127"/>
<dbReference type="InterPro" id="IPR043159">
    <property type="entry name" value="Lectin_gal-bd_sf"/>
</dbReference>
<reference evidence="3" key="3">
    <citation type="submission" date="2015-06" db="UniProtKB">
        <authorList>
            <consortium name="EnsemblMetazoa"/>
        </authorList>
    </citation>
    <scope>IDENTIFICATION</scope>
</reference>
<organism evidence="3 4">
    <name type="scientific">Helobdella robusta</name>
    <name type="common">Californian leech</name>
    <dbReference type="NCBI Taxonomy" id="6412"/>
    <lineage>
        <taxon>Eukaryota</taxon>
        <taxon>Metazoa</taxon>
        <taxon>Spiralia</taxon>
        <taxon>Lophotrochozoa</taxon>
        <taxon>Annelida</taxon>
        <taxon>Clitellata</taxon>
        <taxon>Hirudinea</taxon>
        <taxon>Rhynchobdellida</taxon>
        <taxon>Glossiphoniidae</taxon>
        <taxon>Helobdella</taxon>
    </lineage>
</organism>
<evidence type="ECO:0000313" key="4">
    <source>
        <dbReference type="Proteomes" id="UP000015101"/>
    </source>
</evidence>
<dbReference type="Gene3D" id="2.60.120.740">
    <property type="match status" value="1"/>
</dbReference>
<evidence type="ECO:0000313" key="2">
    <source>
        <dbReference type="EMBL" id="ESN98324.1"/>
    </source>
</evidence>
<feature type="compositionally biased region" description="Low complexity" evidence="1">
    <location>
        <begin position="178"/>
        <end position="208"/>
    </location>
</feature>
<dbReference type="OrthoDB" id="1100386at2759"/>
<protein>
    <recommendedName>
        <fullName evidence="5">SUEL-type lectin domain-containing protein</fullName>
    </recommendedName>
</protein>